<keyword evidence="2" id="KW-1185">Reference proteome</keyword>
<proteinExistence type="predicted"/>
<protein>
    <recommendedName>
        <fullName evidence="3">HEAT repeat domain-containing protein</fullName>
    </recommendedName>
</protein>
<sequence length="268" mass="29314">MTNRRGRIENPRPHELPHRQALLEGTDWASLATVRGTGGSLPTTLARIVSPDPVVRTAAIDDALREVTHQNTIYEATVPVACYVAAVLHHPVIAAGDSGTDAGMPPHRPTVVRLLKWLGDTAHDADDECVAISERHFGEGFLGEDRAMRAFRDLRPAVFSAVRPLLDHDDAEVRDAAFVAAIPLAEHPALTTHRAELVGHARRLLATSTDRHNRDRALDAMKAWGHDTGDLENADDIAARERHARLKAERDSWWAADGTGGYSESPPF</sequence>
<name>A0ABW0DJW9_9ACTN</name>
<organism evidence="1 2">
    <name type="scientific">Streptomyces atrovirens</name>
    <dbReference type="NCBI Taxonomy" id="285556"/>
    <lineage>
        <taxon>Bacteria</taxon>
        <taxon>Bacillati</taxon>
        <taxon>Actinomycetota</taxon>
        <taxon>Actinomycetes</taxon>
        <taxon>Kitasatosporales</taxon>
        <taxon>Streptomycetaceae</taxon>
        <taxon>Streptomyces</taxon>
    </lineage>
</organism>
<dbReference type="Proteomes" id="UP001596035">
    <property type="component" value="Unassembled WGS sequence"/>
</dbReference>
<dbReference type="EMBL" id="JBHSKN010000004">
    <property type="protein sequence ID" value="MFC5239093.1"/>
    <property type="molecule type" value="Genomic_DNA"/>
</dbReference>
<reference evidence="2" key="1">
    <citation type="journal article" date="2019" name="Int. J. Syst. Evol. Microbiol.">
        <title>The Global Catalogue of Microorganisms (GCM) 10K type strain sequencing project: providing services to taxonomists for standard genome sequencing and annotation.</title>
        <authorList>
            <consortium name="The Broad Institute Genomics Platform"/>
            <consortium name="The Broad Institute Genome Sequencing Center for Infectious Disease"/>
            <person name="Wu L."/>
            <person name="Ma J."/>
        </authorList>
    </citation>
    <scope>NUCLEOTIDE SEQUENCE [LARGE SCALE GENOMIC DNA]</scope>
    <source>
        <strain evidence="2">CGMCC 4.7131</strain>
    </source>
</reference>
<comment type="caution">
    <text evidence="1">The sequence shown here is derived from an EMBL/GenBank/DDBJ whole genome shotgun (WGS) entry which is preliminary data.</text>
</comment>
<evidence type="ECO:0000313" key="2">
    <source>
        <dbReference type="Proteomes" id="UP001596035"/>
    </source>
</evidence>
<dbReference type="InterPro" id="IPR016024">
    <property type="entry name" value="ARM-type_fold"/>
</dbReference>
<dbReference type="RefSeq" id="WP_344561345.1">
    <property type="nucleotide sequence ID" value="NZ_BAAATG010000021.1"/>
</dbReference>
<accession>A0ABW0DJW9</accession>
<dbReference type="SUPFAM" id="SSF48371">
    <property type="entry name" value="ARM repeat"/>
    <property type="match status" value="1"/>
</dbReference>
<evidence type="ECO:0008006" key="3">
    <source>
        <dbReference type="Google" id="ProtNLM"/>
    </source>
</evidence>
<evidence type="ECO:0000313" key="1">
    <source>
        <dbReference type="EMBL" id="MFC5239093.1"/>
    </source>
</evidence>
<gene>
    <name evidence="1" type="ORF">ACFPWV_04035</name>
</gene>